<evidence type="ECO:0000313" key="2">
    <source>
        <dbReference type="EMBL" id="KEQ05623.1"/>
    </source>
</evidence>
<sequence length="149" mass="16406">MIDAIEAVVETGNNIIDKIWEDADEAGKRKQYLATLAHEGDLARLNAEVQLMVGQLEINKQEAAHRSVFVAGWRPAVGWVCVVALAYHFVIMPFLNWILFSQGGDISEAPVVNITELIGILGGMLGFGLMRMREKEKNIASDSIGPSKR</sequence>
<dbReference type="RefSeq" id="WP_051776901.1">
    <property type="nucleotide sequence ID" value="NZ_JOKJ01000019.1"/>
</dbReference>
<dbReference type="Pfam" id="PF11351">
    <property type="entry name" value="GTA_holin_3TM"/>
    <property type="match status" value="1"/>
</dbReference>
<comment type="caution">
    <text evidence="2">The sequence shown here is derived from an EMBL/GenBank/DDBJ whole genome shotgun (WGS) entry which is preliminary data.</text>
</comment>
<dbReference type="AlphaFoldDB" id="A0A922NYP7"/>
<evidence type="ECO:0000256" key="1">
    <source>
        <dbReference type="SAM" id="Phobius"/>
    </source>
</evidence>
<feature type="transmembrane region" description="Helical" evidence="1">
    <location>
        <begin position="111"/>
        <end position="130"/>
    </location>
</feature>
<dbReference type="EMBL" id="JOKJ01000019">
    <property type="protein sequence ID" value="KEQ05623.1"/>
    <property type="molecule type" value="Genomic_DNA"/>
</dbReference>
<protein>
    <recommendedName>
        <fullName evidence="4">Holin of 3TMs, for gene-transfer release</fullName>
    </recommendedName>
</protein>
<keyword evidence="1" id="KW-0812">Transmembrane</keyword>
<dbReference type="Proteomes" id="UP000052167">
    <property type="component" value="Unassembled WGS sequence"/>
</dbReference>
<dbReference type="InterPro" id="IPR021497">
    <property type="entry name" value="GTA_holin_3TM"/>
</dbReference>
<evidence type="ECO:0008006" key="4">
    <source>
        <dbReference type="Google" id="ProtNLM"/>
    </source>
</evidence>
<dbReference type="OrthoDB" id="1433389at2"/>
<accession>A0A922NYP7</accession>
<feature type="transmembrane region" description="Helical" evidence="1">
    <location>
        <begin position="76"/>
        <end position="99"/>
    </location>
</feature>
<keyword evidence="1" id="KW-0472">Membrane</keyword>
<evidence type="ECO:0000313" key="3">
    <source>
        <dbReference type="Proteomes" id="UP000052167"/>
    </source>
</evidence>
<name>A0A922NYP7_9HYPH</name>
<keyword evidence="3" id="KW-1185">Reference proteome</keyword>
<gene>
    <name evidence="2" type="ORF">GV68_08830</name>
</gene>
<keyword evidence="1" id="KW-1133">Transmembrane helix</keyword>
<proteinExistence type="predicted"/>
<reference evidence="2 3" key="1">
    <citation type="submission" date="2014-06" db="EMBL/GenBank/DDBJ databases">
        <title>Rhizobium pelagicum/R2-400B4.</title>
        <authorList>
            <person name="Kimes N.E."/>
            <person name="Lopez-Perez M."/>
        </authorList>
    </citation>
    <scope>NUCLEOTIDE SEQUENCE [LARGE SCALE GENOMIC DNA]</scope>
    <source>
        <strain evidence="2 3">R2-400B4</strain>
    </source>
</reference>
<organism evidence="2 3">
    <name type="scientific">Pseudorhizobium pelagicum</name>
    <dbReference type="NCBI Taxonomy" id="1509405"/>
    <lineage>
        <taxon>Bacteria</taxon>
        <taxon>Pseudomonadati</taxon>
        <taxon>Pseudomonadota</taxon>
        <taxon>Alphaproteobacteria</taxon>
        <taxon>Hyphomicrobiales</taxon>
        <taxon>Rhizobiaceae</taxon>
        <taxon>Rhizobium/Agrobacterium group</taxon>
        <taxon>Pseudorhizobium</taxon>
    </lineage>
</organism>